<evidence type="ECO:0000256" key="4">
    <source>
        <dbReference type="ARBA" id="ARBA00022531"/>
    </source>
</evidence>
<evidence type="ECO:0000256" key="8">
    <source>
        <dbReference type="SAM" id="SignalP"/>
    </source>
</evidence>
<evidence type="ECO:0000256" key="3">
    <source>
        <dbReference type="ARBA" id="ARBA00012006"/>
    </source>
</evidence>
<keyword evidence="7" id="KW-0149">Chlorophyll biosynthesis</keyword>
<keyword evidence="6" id="KW-0560">Oxidoreductase</keyword>
<keyword evidence="8" id="KW-0732">Signal</keyword>
<dbReference type="GO" id="GO:0015979">
    <property type="term" value="P:photosynthesis"/>
    <property type="evidence" value="ECO:0007669"/>
    <property type="project" value="UniProtKB-KW"/>
</dbReference>
<dbReference type="GO" id="GO:0016630">
    <property type="term" value="F:protochlorophyllide reductase activity"/>
    <property type="evidence" value="ECO:0007669"/>
    <property type="project" value="UniProtKB-EC"/>
</dbReference>
<name>A0A7S4J9Z2_GUITH</name>
<proteinExistence type="inferred from homology"/>
<dbReference type="PANTHER" id="PTHR44419:SF19">
    <property type="entry name" value="PROTOCHLOROPHYLLIDE REDUCTASE A, CHLOROPLASTIC"/>
    <property type="match status" value="1"/>
</dbReference>
<dbReference type="SUPFAM" id="SSF51735">
    <property type="entry name" value="NAD(P)-binding Rossmann-fold domains"/>
    <property type="match status" value="1"/>
</dbReference>
<dbReference type="EMBL" id="HBKN01004913">
    <property type="protein sequence ID" value="CAE2257037.1"/>
    <property type="molecule type" value="Transcribed_RNA"/>
</dbReference>
<keyword evidence="4" id="KW-0602">Photosynthesis</keyword>
<dbReference type="PANTHER" id="PTHR44419">
    <property type="entry name" value="PROTOCHLOROPHYLLIDE REDUCTASE C, CHLOROPLASTIC"/>
    <property type="match status" value="1"/>
</dbReference>
<feature type="signal peptide" evidence="8">
    <location>
        <begin position="1"/>
        <end position="18"/>
    </location>
</feature>
<keyword evidence="5" id="KW-0521">NADP</keyword>
<dbReference type="InterPro" id="IPR002347">
    <property type="entry name" value="SDR_fam"/>
</dbReference>
<sequence>MATATILLAVAATSCAHAFQPSLLPLTSTRISSSSPFPSSSSSAGYRSIPSRARAWRCSARDDGRRTVEETRVNRREAAVVLSSIVLLPTLTSAAAQDDVKLPLAPPGGPRNIVITGSSSGIGKDAACKLAAGGYNVFLACRTMEKAMEARDSVEEEVKLLASKAGRSPGELTAMECDLSSLSSIKKFADEWNKSGKPIDVLVLNAGVALNTGARPPPPRTKDGFEVTVGTNHLGHFYLTNLLLPAVEKSSAAPRIVVTASQVHDPSSPGGNVGSKATLGDMQGLAAGIDWEMVDGGGWDADKAYKDSKLCNVLFTRELQRRLEDKGSKVTCNCFSPGLITRTGLFRDQGGFFLSAFDFIANNVVRVAETVSFGGDCLVTMAVSDALEGKRGVFWSNSKPGKHTFEEVEVSAEAKDAQKARRLWELSEQAIALALKKQQA</sequence>
<evidence type="ECO:0000256" key="6">
    <source>
        <dbReference type="ARBA" id="ARBA00023002"/>
    </source>
</evidence>
<dbReference type="GO" id="GO:0015995">
    <property type="term" value="P:chlorophyll biosynthetic process"/>
    <property type="evidence" value="ECO:0007669"/>
    <property type="project" value="UniProtKB-UniPathway"/>
</dbReference>
<protein>
    <recommendedName>
        <fullName evidence="3">protochlorophyllide reductase</fullName>
        <ecNumber evidence="3">1.3.1.33</ecNumber>
    </recommendedName>
</protein>
<gene>
    <name evidence="9" type="ORF">GTHE00462_LOCUS4044</name>
</gene>
<evidence type="ECO:0000256" key="1">
    <source>
        <dbReference type="ARBA" id="ARBA00005173"/>
    </source>
</evidence>
<evidence type="ECO:0000256" key="5">
    <source>
        <dbReference type="ARBA" id="ARBA00022857"/>
    </source>
</evidence>
<reference evidence="9" key="1">
    <citation type="submission" date="2021-01" db="EMBL/GenBank/DDBJ databases">
        <authorList>
            <person name="Corre E."/>
            <person name="Pelletier E."/>
            <person name="Niang G."/>
            <person name="Scheremetjew M."/>
            <person name="Finn R."/>
            <person name="Kale V."/>
            <person name="Holt S."/>
            <person name="Cochrane G."/>
            <person name="Meng A."/>
            <person name="Brown T."/>
            <person name="Cohen L."/>
        </authorList>
    </citation>
    <scope>NUCLEOTIDE SEQUENCE</scope>
    <source>
        <strain evidence="9">CCMP 2712</strain>
    </source>
</reference>
<dbReference type="OMA" id="VCYNAGL"/>
<dbReference type="Pfam" id="PF00106">
    <property type="entry name" value="adh_short"/>
    <property type="match status" value="1"/>
</dbReference>
<comment type="similarity">
    <text evidence="2">Belongs to the short-chain dehydrogenases/reductases (SDR) family. POR subfamily.</text>
</comment>
<feature type="chain" id="PRO_5030858964" description="protochlorophyllide reductase" evidence="8">
    <location>
        <begin position="19"/>
        <end position="440"/>
    </location>
</feature>
<dbReference type="UniPathway" id="UPA00668"/>
<dbReference type="PRINTS" id="PR00081">
    <property type="entry name" value="GDHRDH"/>
</dbReference>
<dbReference type="Gene3D" id="3.40.50.720">
    <property type="entry name" value="NAD(P)-binding Rossmann-like Domain"/>
    <property type="match status" value="1"/>
</dbReference>
<dbReference type="InterPro" id="IPR036291">
    <property type="entry name" value="NAD(P)-bd_dom_sf"/>
</dbReference>
<dbReference type="InterPro" id="IPR005979">
    <property type="entry name" value="Prochl_reduct"/>
</dbReference>
<evidence type="ECO:0000313" key="9">
    <source>
        <dbReference type="EMBL" id="CAE2257037.1"/>
    </source>
</evidence>
<accession>A0A7S4J9Z2</accession>
<organism evidence="9">
    <name type="scientific">Guillardia theta</name>
    <name type="common">Cryptophyte</name>
    <name type="synonym">Cryptomonas phi</name>
    <dbReference type="NCBI Taxonomy" id="55529"/>
    <lineage>
        <taxon>Eukaryota</taxon>
        <taxon>Cryptophyceae</taxon>
        <taxon>Pyrenomonadales</taxon>
        <taxon>Geminigeraceae</taxon>
        <taxon>Guillardia</taxon>
    </lineage>
</organism>
<evidence type="ECO:0000256" key="2">
    <source>
        <dbReference type="ARBA" id="ARBA00005821"/>
    </source>
</evidence>
<comment type="pathway">
    <text evidence="1">Porphyrin-containing compound metabolism; chlorophyll biosynthesis.</text>
</comment>
<evidence type="ECO:0000256" key="7">
    <source>
        <dbReference type="ARBA" id="ARBA00023171"/>
    </source>
</evidence>
<dbReference type="AlphaFoldDB" id="A0A7S4J9Z2"/>
<dbReference type="EC" id="1.3.1.33" evidence="3"/>